<evidence type="ECO:0000256" key="1">
    <source>
        <dbReference type="ARBA" id="ARBA00007637"/>
    </source>
</evidence>
<comment type="caution">
    <text evidence="3">The sequence shown here is derived from an EMBL/GenBank/DDBJ whole genome shotgun (WGS) entry which is preliminary data.</text>
</comment>
<comment type="similarity">
    <text evidence="1">Belongs to the NAD(P)-dependent epimerase/dehydratase family.</text>
</comment>
<evidence type="ECO:0000259" key="2">
    <source>
        <dbReference type="Pfam" id="PF01370"/>
    </source>
</evidence>
<dbReference type="EMBL" id="PFMR01000366">
    <property type="protein sequence ID" value="PIZ14250.1"/>
    <property type="molecule type" value="Genomic_DNA"/>
</dbReference>
<organism evidence="3 4">
    <name type="scientific">Candidatus Desantisbacteria bacterium CG_4_10_14_0_8_um_filter_48_22</name>
    <dbReference type="NCBI Taxonomy" id="1974543"/>
    <lineage>
        <taxon>Bacteria</taxon>
        <taxon>Candidatus Desantisiibacteriota</taxon>
    </lineage>
</organism>
<proteinExistence type="inferred from homology"/>
<dbReference type="Gene3D" id="3.90.25.10">
    <property type="entry name" value="UDP-galactose 4-epimerase, domain 1"/>
    <property type="match status" value="1"/>
</dbReference>
<dbReference type="SUPFAM" id="SSF51735">
    <property type="entry name" value="NAD(P)-binding Rossmann-fold domains"/>
    <property type="match status" value="1"/>
</dbReference>
<protein>
    <submittedName>
        <fullName evidence="3">LPS biosynthesis protein WbpP</fullName>
    </submittedName>
</protein>
<evidence type="ECO:0000313" key="3">
    <source>
        <dbReference type="EMBL" id="PIZ14250.1"/>
    </source>
</evidence>
<accession>A0A2M7S3Y1</accession>
<gene>
    <name evidence="3" type="ORF">COY52_13075</name>
</gene>
<name>A0A2M7S3Y1_9BACT</name>
<dbReference type="Proteomes" id="UP000229307">
    <property type="component" value="Unassembled WGS sequence"/>
</dbReference>
<dbReference type="InterPro" id="IPR036291">
    <property type="entry name" value="NAD(P)-bd_dom_sf"/>
</dbReference>
<sequence length="310" mass="33742">MKVLVTGGAGFIGSHIAEELAKRGFDVIVLDNFDTGNRENTARLPGRVEVIEGDVRDLAAVKKAARGAGCVFHFAAIASVQRSITDPVETNGVNITGTLNVLLASRDEGIKRVVFASSCAVYGDPGEGKKKEDLAPDPMSPYAVSKLAGEYYCKIFHSVFGLETVILRYFNVFGPRQSPFSDYAAAIPKFISLMLEGRQPVIFGDGKQSRDFVFIRNVVQANLLAMSAQGAFGRAYNIGCGMSVDMNRLVEKLNAVMGKDLRPVYTDPRPGDIRQSLADISDAEKLLGYSPEISLEEGLKETVEYFLKKK</sequence>
<dbReference type="CDD" id="cd05256">
    <property type="entry name" value="UDP_AE_SDR_e"/>
    <property type="match status" value="1"/>
</dbReference>
<evidence type="ECO:0000313" key="4">
    <source>
        <dbReference type="Proteomes" id="UP000229307"/>
    </source>
</evidence>
<dbReference type="PANTHER" id="PTHR43000">
    <property type="entry name" value="DTDP-D-GLUCOSE 4,6-DEHYDRATASE-RELATED"/>
    <property type="match status" value="1"/>
</dbReference>
<reference evidence="4" key="1">
    <citation type="submission" date="2017-09" db="EMBL/GenBank/DDBJ databases">
        <title>Depth-based differentiation of microbial function through sediment-hosted aquifers and enrichment of novel symbionts in the deep terrestrial subsurface.</title>
        <authorList>
            <person name="Probst A.J."/>
            <person name="Ladd B."/>
            <person name="Jarett J.K."/>
            <person name="Geller-Mcgrath D.E."/>
            <person name="Sieber C.M.K."/>
            <person name="Emerson J.B."/>
            <person name="Anantharaman K."/>
            <person name="Thomas B.C."/>
            <person name="Malmstrom R."/>
            <person name="Stieglmeier M."/>
            <person name="Klingl A."/>
            <person name="Woyke T."/>
            <person name="Ryan C.M."/>
            <person name="Banfield J.F."/>
        </authorList>
    </citation>
    <scope>NUCLEOTIDE SEQUENCE [LARGE SCALE GENOMIC DNA]</scope>
</reference>
<dbReference type="PRINTS" id="PR01713">
    <property type="entry name" value="NUCEPIMERASE"/>
</dbReference>
<feature type="domain" description="NAD-dependent epimerase/dehydratase" evidence="2">
    <location>
        <begin position="3"/>
        <end position="239"/>
    </location>
</feature>
<dbReference type="InterPro" id="IPR001509">
    <property type="entry name" value="Epimerase_deHydtase"/>
</dbReference>
<dbReference type="Gene3D" id="3.40.50.720">
    <property type="entry name" value="NAD(P)-binding Rossmann-like Domain"/>
    <property type="match status" value="1"/>
</dbReference>
<dbReference type="AlphaFoldDB" id="A0A2M7S3Y1"/>
<dbReference type="Pfam" id="PF01370">
    <property type="entry name" value="Epimerase"/>
    <property type="match status" value="1"/>
</dbReference>